<dbReference type="AlphaFoldDB" id="A0A396HL81"/>
<dbReference type="Proteomes" id="UP000265566">
    <property type="component" value="Chromosome 5"/>
</dbReference>
<comment type="caution">
    <text evidence="1">The sequence shown here is derived from an EMBL/GenBank/DDBJ whole genome shotgun (WGS) entry which is preliminary data.</text>
</comment>
<gene>
    <name evidence="1" type="ORF">MtrunA17_Chr5g0403041</name>
</gene>
<dbReference type="Gramene" id="rna29086">
    <property type="protein sequence ID" value="RHN54102.1"/>
    <property type="gene ID" value="gene29086"/>
</dbReference>
<evidence type="ECO:0000313" key="1">
    <source>
        <dbReference type="EMBL" id="RHN54102.1"/>
    </source>
</evidence>
<proteinExistence type="predicted"/>
<sequence>MLFSTNICEICVAKQQQPHQDCRCLSHCKAAKTSLPKTNNIET</sequence>
<reference evidence="1" key="1">
    <citation type="journal article" date="2018" name="Nat. Plants">
        <title>Whole-genome landscape of Medicago truncatula symbiotic genes.</title>
        <authorList>
            <person name="Pecrix Y."/>
            <person name="Gamas P."/>
            <person name="Carrere S."/>
        </authorList>
    </citation>
    <scope>NUCLEOTIDE SEQUENCE</scope>
    <source>
        <tissue evidence="1">Leaves</tissue>
    </source>
</reference>
<protein>
    <submittedName>
        <fullName evidence="1">Uncharacterized protein</fullName>
    </submittedName>
</protein>
<dbReference type="EMBL" id="PSQE01000005">
    <property type="protein sequence ID" value="RHN54102.1"/>
    <property type="molecule type" value="Genomic_DNA"/>
</dbReference>
<name>A0A396HL81_MEDTR</name>
<accession>A0A396HL81</accession>
<organism evidence="1">
    <name type="scientific">Medicago truncatula</name>
    <name type="common">Barrel medic</name>
    <name type="synonym">Medicago tribuloides</name>
    <dbReference type="NCBI Taxonomy" id="3880"/>
    <lineage>
        <taxon>Eukaryota</taxon>
        <taxon>Viridiplantae</taxon>
        <taxon>Streptophyta</taxon>
        <taxon>Embryophyta</taxon>
        <taxon>Tracheophyta</taxon>
        <taxon>Spermatophyta</taxon>
        <taxon>Magnoliopsida</taxon>
        <taxon>eudicotyledons</taxon>
        <taxon>Gunneridae</taxon>
        <taxon>Pentapetalae</taxon>
        <taxon>rosids</taxon>
        <taxon>fabids</taxon>
        <taxon>Fabales</taxon>
        <taxon>Fabaceae</taxon>
        <taxon>Papilionoideae</taxon>
        <taxon>50 kb inversion clade</taxon>
        <taxon>NPAAA clade</taxon>
        <taxon>Hologalegina</taxon>
        <taxon>IRL clade</taxon>
        <taxon>Trifolieae</taxon>
        <taxon>Medicago</taxon>
    </lineage>
</organism>